<dbReference type="OrthoDB" id="409189at2759"/>
<sequence length="321" mass="36520">MAPLCKPEQKEVFLASLQASLGRLGFDIVHPFAAQSYNETEVGKTNPLPEFSQRSTLSIYIANTKTFWEVFLRQYDSTKLTAVEAKDPIDHYCEHHIPKVTVQALQDAGLLVIDQNMTKTSTPFTVAFSHYKPSVPAPGSCPEGSPDTGFVPPPEKVLRFQQVAHFSGLAFFNPVSYLSMHPTYGPWTGLRALIVVDLEYDPSQDNAQLFASEASRCGTTTLDSTALPSNPAFALLRQQPDGEALVKDRERIIQEKWDALLARGYENRDWREWIDFRKTTAIDRPDWQAWQYSEQQILYHYTKCADRLQGWADELRERERT</sequence>
<evidence type="ECO:0008006" key="3">
    <source>
        <dbReference type="Google" id="ProtNLM"/>
    </source>
</evidence>
<protein>
    <recommendedName>
        <fullName evidence="3">Cyanocobalamin reductase (cyanide-eliminating)</fullName>
    </recommendedName>
</protein>
<accession>A0A9P6QGB1</accession>
<comment type="caution">
    <text evidence="1">The sequence shown here is derived from an EMBL/GenBank/DDBJ whole genome shotgun (WGS) entry which is preliminary data.</text>
</comment>
<dbReference type="AlphaFoldDB" id="A0A9P6QGB1"/>
<dbReference type="EMBL" id="JAAAJB010000119">
    <property type="protein sequence ID" value="KAG0265281.1"/>
    <property type="molecule type" value="Genomic_DNA"/>
</dbReference>
<evidence type="ECO:0000313" key="2">
    <source>
        <dbReference type="Proteomes" id="UP000807716"/>
    </source>
</evidence>
<reference evidence="1" key="1">
    <citation type="journal article" date="2020" name="Fungal Divers.">
        <title>Resolving the Mortierellaceae phylogeny through synthesis of multi-gene phylogenetics and phylogenomics.</title>
        <authorList>
            <person name="Vandepol N."/>
            <person name="Liber J."/>
            <person name="Desiro A."/>
            <person name="Na H."/>
            <person name="Kennedy M."/>
            <person name="Barry K."/>
            <person name="Grigoriev I.V."/>
            <person name="Miller A.N."/>
            <person name="O'Donnell K."/>
            <person name="Stajich J.E."/>
            <person name="Bonito G."/>
        </authorList>
    </citation>
    <scope>NUCLEOTIDE SEQUENCE</scope>
    <source>
        <strain evidence="1">BC1065</strain>
    </source>
</reference>
<evidence type="ECO:0000313" key="1">
    <source>
        <dbReference type="EMBL" id="KAG0265281.1"/>
    </source>
</evidence>
<keyword evidence="2" id="KW-1185">Reference proteome</keyword>
<dbReference type="Proteomes" id="UP000807716">
    <property type="component" value="Unassembled WGS sequence"/>
</dbReference>
<organism evidence="1 2">
    <name type="scientific">Actinomortierella ambigua</name>
    <dbReference type="NCBI Taxonomy" id="1343610"/>
    <lineage>
        <taxon>Eukaryota</taxon>
        <taxon>Fungi</taxon>
        <taxon>Fungi incertae sedis</taxon>
        <taxon>Mucoromycota</taxon>
        <taxon>Mortierellomycotina</taxon>
        <taxon>Mortierellomycetes</taxon>
        <taxon>Mortierellales</taxon>
        <taxon>Mortierellaceae</taxon>
        <taxon>Actinomortierella</taxon>
    </lineage>
</organism>
<proteinExistence type="predicted"/>
<gene>
    <name evidence="1" type="ORF">DFQ27_000687</name>
</gene>
<name>A0A9P6QGB1_9FUNG</name>